<name>A0A1I3TU72_9PSEU</name>
<keyword evidence="3" id="KW-1185">Reference proteome</keyword>
<feature type="compositionally biased region" description="Basic and acidic residues" evidence="1">
    <location>
        <begin position="504"/>
        <end position="526"/>
    </location>
</feature>
<accession>A0A1I3TU72</accession>
<sequence>MSTFDSSRYDVPTLVEKLRDQRFDGYDAASLAAEVEKFRAGGGTAAMGDAVDALKRIAAALSETDTTLREQLGALGVSWQSKAGGQASTVLAGQAGFSADANTKVAEAAQLIFEQGEAFNRTKNKLPDPEALRQGDGHFTMADSFFSLFGFETDHAASVRQGLEAKAQAIDALNAYAHDSGNYLAASQPVEDPQSMDLHTSLGGGVESVAGPNLTQVPPVSSVPDADPTIAAGAKDAPVRNAPAHHAPVAAAAPPPAAASAPTPPLGIPAAHRSAAVVTPPSQVTTPSSTSPAARAPITEPLPNVVGHQRSAQQSQQQQESFARPGSATALPPSATGVPGSTAEQPQTRAGDRTAGAPAGGDRTAGSPGRPGAVEGTARGPAAGGEAVLGKGKVFGSVPGGASGGVNVGPGLANVRAAGGVSALAEGAPAIGAAGAAGATSGERERDRRPGRNQAGKRVRQLPVGDLPEEEEALLARKAAPEPPSAEHTRSILEPAATQDGDEDALHVRRYGVDDRDLFSDPREVSTDLIGGKPLPEE</sequence>
<feature type="compositionally biased region" description="Low complexity" evidence="1">
    <location>
        <begin position="275"/>
        <end position="294"/>
    </location>
</feature>
<protein>
    <recommendedName>
        <fullName evidence="4">PPE family protein</fullName>
    </recommendedName>
</protein>
<feature type="compositionally biased region" description="Low complexity" evidence="1">
    <location>
        <begin position="239"/>
        <end position="252"/>
    </location>
</feature>
<feature type="compositionally biased region" description="Pro residues" evidence="1">
    <location>
        <begin position="253"/>
        <end position="267"/>
    </location>
</feature>
<reference evidence="2 3" key="1">
    <citation type="submission" date="2016-10" db="EMBL/GenBank/DDBJ databases">
        <authorList>
            <person name="de Groot N.N."/>
        </authorList>
    </citation>
    <scope>NUCLEOTIDE SEQUENCE [LARGE SCALE GENOMIC DNA]</scope>
    <source>
        <strain evidence="2 3">DSM 44468</strain>
    </source>
</reference>
<dbReference type="RefSeq" id="WP_091507879.1">
    <property type="nucleotide sequence ID" value="NZ_CBDQZW010000004.1"/>
</dbReference>
<feature type="region of interest" description="Disordered" evidence="1">
    <location>
        <begin position="433"/>
        <end position="538"/>
    </location>
</feature>
<evidence type="ECO:0000256" key="1">
    <source>
        <dbReference type="SAM" id="MobiDB-lite"/>
    </source>
</evidence>
<dbReference type="EMBL" id="FORP01000008">
    <property type="protein sequence ID" value="SFJ73176.1"/>
    <property type="molecule type" value="Genomic_DNA"/>
</dbReference>
<dbReference type="InterPro" id="IPR038332">
    <property type="entry name" value="PPE_sf"/>
</dbReference>
<gene>
    <name evidence="2" type="ORF">SAMN05421835_10819</name>
</gene>
<feature type="region of interest" description="Disordered" evidence="1">
    <location>
        <begin position="194"/>
        <end position="385"/>
    </location>
</feature>
<feature type="compositionally biased region" description="Basic residues" evidence="1">
    <location>
        <begin position="451"/>
        <end position="460"/>
    </location>
</feature>
<evidence type="ECO:0000313" key="3">
    <source>
        <dbReference type="Proteomes" id="UP000199025"/>
    </source>
</evidence>
<organism evidence="2 3">
    <name type="scientific">Amycolatopsis sacchari</name>
    <dbReference type="NCBI Taxonomy" id="115433"/>
    <lineage>
        <taxon>Bacteria</taxon>
        <taxon>Bacillati</taxon>
        <taxon>Actinomycetota</taxon>
        <taxon>Actinomycetes</taxon>
        <taxon>Pseudonocardiales</taxon>
        <taxon>Pseudonocardiaceae</taxon>
        <taxon>Amycolatopsis</taxon>
    </lineage>
</organism>
<dbReference type="Proteomes" id="UP000199025">
    <property type="component" value="Unassembled WGS sequence"/>
</dbReference>
<evidence type="ECO:0008006" key="4">
    <source>
        <dbReference type="Google" id="ProtNLM"/>
    </source>
</evidence>
<dbReference type="OrthoDB" id="3695206at2"/>
<dbReference type="STRING" id="115433.SAMN05421835_10819"/>
<evidence type="ECO:0000313" key="2">
    <source>
        <dbReference type="EMBL" id="SFJ73176.1"/>
    </source>
</evidence>
<dbReference type="AlphaFoldDB" id="A0A1I3TU72"/>
<proteinExistence type="predicted"/>
<dbReference type="Gene3D" id="1.20.1260.20">
    <property type="entry name" value="PPE superfamily"/>
    <property type="match status" value="1"/>
</dbReference>
<feature type="compositionally biased region" description="Low complexity" evidence="1">
    <location>
        <begin position="309"/>
        <end position="321"/>
    </location>
</feature>